<protein>
    <submittedName>
        <fullName evidence="2">HNH endonuclease</fullName>
    </submittedName>
</protein>
<proteinExistence type="predicted"/>
<dbReference type="RefSeq" id="WP_159489828.1">
    <property type="nucleotide sequence ID" value="NZ_BLIP01000002.1"/>
</dbReference>
<keyword evidence="4" id="KW-1185">Reference proteome</keyword>
<dbReference type="InterPro" id="IPR003615">
    <property type="entry name" value="HNH_nuc"/>
</dbReference>
<evidence type="ECO:0000313" key="1">
    <source>
        <dbReference type="EMBL" id="GFE25678.1"/>
    </source>
</evidence>
<keyword evidence="2" id="KW-0540">Nuclease</keyword>
<evidence type="ECO:0000313" key="2">
    <source>
        <dbReference type="EMBL" id="WAU00102.1"/>
    </source>
</evidence>
<dbReference type="EMBL" id="BLIP01000002">
    <property type="protein sequence ID" value="GFE25678.1"/>
    <property type="molecule type" value="Genomic_DNA"/>
</dbReference>
<dbReference type="Proteomes" id="UP000429552">
    <property type="component" value="Unassembled WGS sequence"/>
</dbReference>
<reference evidence="2 4" key="2">
    <citation type="submission" date="2022-12" db="EMBL/GenBank/DDBJ databases">
        <authorList>
            <person name="Ruckert C."/>
            <person name="Busche T."/>
            <person name="Kalinowski J."/>
            <person name="Wittmann C."/>
        </authorList>
    </citation>
    <scope>NUCLEOTIDE SEQUENCE [LARGE SCALE GENOMIC DNA]</scope>
    <source>
        <strain evidence="2 4">DSM 40555</strain>
    </source>
</reference>
<gene>
    <name evidence="1" type="ORF">Sliba_61310</name>
    <name evidence="2" type="ORF">STRLI_006319</name>
</gene>
<keyword evidence="2" id="KW-0255">Endonuclease</keyword>
<name>A0A640TQ85_STRNI</name>
<evidence type="ECO:0000313" key="3">
    <source>
        <dbReference type="Proteomes" id="UP000429552"/>
    </source>
</evidence>
<dbReference type="EMBL" id="CP114202">
    <property type="protein sequence ID" value="WAU00102.1"/>
    <property type="molecule type" value="Genomic_DNA"/>
</dbReference>
<accession>A0A640TQ85</accession>
<dbReference type="GO" id="GO:0004519">
    <property type="term" value="F:endonuclease activity"/>
    <property type="evidence" value="ECO:0007669"/>
    <property type="project" value="UniProtKB-KW"/>
</dbReference>
<dbReference type="AlphaFoldDB" id="A0A640TQ85"/>
<reference evidence="1 3" key="1">
    <citation type="submission" date="2019-12" db="EMBL/GenBank/DDBJ databases">
        <title>Whole genome shotgun sequence of Streptomyces libani subsp. libani NBRC 13452.</title>
        <authorList>
            <person name="Ichikawa N."/>
            <person name="Kimura A."/>
            <person name="Kitahashi Y."/>
            <person name="Komaki H."/>
            <person name="Tamura T."/>
        </authorList>
    </citation>
    <scope>NUCLEOTIDE SEQUENCE [LARGE SCALE GENOMIC DNA]</scope>
    <source>
        <strain evidence="1 3">NBRC 13452</strain>
    </source>
</reference>
<keyword evidence="2" id="KW-0378">Hydrolase</keyword>
<sequence>MTADGFYATDPCARASWRLAVLMGANSRTYKFALGHALLAHAARGETEVALPDLATTYAMALAEHTALAPQASERTTLGDADFLTAAADEFEESRRLGRPTDRLLEAAVRSMPAMVMQKFHNLPGKTQVAHRFYDLAGSRRSRIVRLTPDLIQIAQSEQAAGLRAELEARWNIVETSFTIGVGRSLIREGLAVDRTAMTLTDKRRRRPVTGVKEATIGFQHGRCLICNFVMGPADETVIDHVFPFSLMNRYGGAAGWHGPDLDALWNLAPAHASCNSDKKARLPYPEELSRLARRNEAIMPSQYPMSRTLRLSLNEPGNRPTTNWLAFLHEVEKLLR</sequence>
<evidence type="ECO:0000313" key="4">
    <source>
        <dbReference type="Proteomes" id="UP001210609"/>
    </source>
</evidence>
<dbReference type="Proteomes" id="UP001210609">
    <property type="component" value="Chromosome"/>
</dbReference>
<dbReference type="CDD" id="cd00085">
    <property type="entry name" value="HNHc"/>
    <property type="match status" value="1"/>
</dbReference>
<dbReference type="Gene3D" id="1.10.30.50">
    <property type="match status" value="1"/>
</dbReference>
<organism evidence="1 3">
    <name type="scientific">Streptomyces nigrescens</name>
    <dbReference type="NCBI Taxonomy" id="1920"/>
    <lineage>
        <taxon>Bacteria</taxon>
        <taxon>Bacillati</taxon>
        <taxon>Actinomycetota</taxon>
        <taxon>Actinomycetes</taxon>
        <taxon>Kitasatosporales</taxon>
        <taxon>Streptomycetaceae</taxon>
        <taxon>Streptomyces</taxon>
    </lineage>
</organism>